<feature type="transmembrane region" description="Helical" evidence="1">
    <location>
        <begin position="100"/>
        <end position="120"/>
    </location>
</feature>
<dbReference type="AlphaFoldDB" id="A0A916QAN8"/>
<protein>
    <recommendedName>
        <fullName evidence="4">DUF1700 domain-containing protein</fullName>
    </recommendedName>
</protein>
<feature type="transmembrane region" description="Helical" evidence="1">
    <location>
        <begin position="126"/>
        <end position="145"/>
    </location>
</feature>
<evidence type="ECO:0000313" key="3">
    <source>
        <dbReference type="Proteomes" id="UP000613208"/>
    </source>
</evidence>
<keyword evidence="1" id="KW-0472">Membrane</keyword>
<accession>A0A916QAN8</accession>
<dbReference type="Pfam" id="PF22564">
    <property type="entry name" value="HAAS"/>
    <property type="match status" value="1"/>
</dbReference>
<sequence>MTKNQFIRELREALEGMVPPSVIEENTAYYEDYFRTQMSQGKTEEEICGMLGSPRLIAKSIAEANGSEDNVYYEQTFEESQNWEQDEPRGKVRIFDLNSWKVKTGCLLFVAAMLLILYAVLHVFAAVMAVLSPVILAVLIIYLIYRMIRR</sequence>
<proteinExistence type="predicted"/>
<gene>
    <name evidence="2" type="ORF">ANBU17_20380</name>
</gene>
<evidence type="ECO:0000313" key="2">
    <source>
        <dbReference type="EMBL" id="GFO85691.1"/>
    </source>
</evidence>
<evidence type="ECO:0008006" key="4">
    <source>
        <dbReference type="Google" id="ProtNLM"/>
    </source>
</evidence>
<keyword evidence="1" id="KW-1133">Transmembrane helix</keyword>
<name>A0A916QAN8_9FIRM</name>
<evidence type="ECO:0000256" key="1">
    <source>
        <dbReference type="SAM" id="Phobius"/>
    </source>
</evidence>
<dbReference type="Proteomes" id="UP000613208">
    <property type="component" value="Unassembled WGS sequence"/>
</dbReference>
<comment type="caution">
    <text evidence="2">The sequence shown here is derived from an EMBL/GenBank/DDBJ whole genome shotgun (WGS) entry which is preliminary data.</text>
</comment>
<keyword evidence="3" id="KW-1185">Reference proteome</keyword>
<dbReference type="RefSeq" id="WP_201311387.1">
    <property type="nucleotide sequence ID" value="NZ_BLYI01000043.1"/>
</dbReference>
<dbReference type="EMBL" id="BLYI01000043">
    <property type="protein sequence ID" value="GFO85691.1"/>
    <property type="molecule type" value="Genomic_DNA"/>
</dbReference>
<reference evidence="2" key="1">
    <citation type="submission" date="2020-06" db="EMBL/GenBank/DDBJ databases">
        <title>Characterization of fructooligosaccharide metabolism and fructooligosaccharide-degrading enzymes in human commensal butyrate producers.</title>
        <authorList>
            <person name="Tanno H."/>
            <person name="Fujii T."/>
            <person name="Hirano K."/>
            <person name="Maeno S."/>
            <person name="Tonozuka T."/>
            <person name="Sakamoto M."/>
            <person name="Ohkuma M."/>
            <person name="Tochio T."/>
            <person name="Endo A."/>
        </authorList>
    </citation>
    <scope>NUCLEOTIDE SEQUENCE</scope>
    <source>
        <strain evidence="2">JCM 17466</strain>
    </source>
</reference>
<keyword evidence="1" id="KW-0812">Transmembrane</keyword>
<organism evidence="2 3">
    <name type="scientific">Anaerostipes butyraticus</name>
    <dbReference type="NCBI Taxonomy" id="645466"/>
    <lineage>
        <taxon>Bacteria</taxon>
        <taxon>Bacillati</taxon>
        <taxon>Bacillota</taxon>
        <taxon>Clostridia</taxon>
        <taxon>Lachnospirales</taxon>
        <taxon>Lachnospiraceae</taxon>
        <taxon>Anaerostipes</taxon>
    </lineage>
</organism>